<keyword evidence="1" id="KW-0812">Transmembrane</keyword>
<evidence type="ECO:0008006" key="4">
    <source>
        <dbReference type="Google" id="ProtNLM"/>
    </source>
</evidence>
<protein>
    <recommendedName>
        <fullName evidence="4">Glycosyltransferase RgtA/B/C/D-like domain-containing protein</fullName>
    </recommendedName>
</protein>
<feature type="transmembrane region" description="Helical" evidence="1">
    <location>
        <begin position="123"/>
        <end position="143"/>
    </location>
</feature>
<dbReference type="EMBL" id="LAJE02000377">
    <property type="protein sequence ID" value="OEO28440.1"/>
    <property type="molecule type" value="Genomic_DNA"/>
</dbReference>
<feature type="transmembrane region" description="Helical" evidence="1">
    <location>
        <begin position="149"/>
        <end position="166"/>
    </location>
</feature>
<feature type="transmembrane region" description="Helical" evidence="1">
    <location>
        <begin position="90"/>
        <end position="111"/>
    </location>
</feature>
<feature type="transmembrane region" description="Helical" evidence="1">
    <location>
        <begin position="339"/>
        <end position="358"/>
    </location>
</feature>
<keyword evidence="1" id="KW-0472">Membrane</keyword>
<dbReference type="Proteomes" id="UP000095463">
    <property type="component" value="Unassembled WGS sequence"/>
</dbReference>
<feature type="transmembrane region" description="Helical" evidence="1">
    <location>
        <begin position="370"/>
        <end position="392"/>
    </location>
</feature>
<feature type="transmembrane region" description="Helical" evidence="1">
    <location>
        <begin position="412"/>
        <end position="433"/>
    </location>
</feature>
<feature type="transmembrane region" description="Helical" evidence="1">
    <location>
        <begin position="307"/>
        <end position="327"/>
    </location>
</feature>
<feature type="transmembrane region" description="Helical" evidence="1">
    <location>
        <begin position="274"/>
        <end position="295"/>
    </location>
</feature>
<dbReference type="AlphaFoldDB" id="A0A1E5XIL9"/>
<reference evidence="2 3" key="1">
    <citation type="journal article" date="2015" name="Genome Announc.">
        <title>Genome Assemblies of Three Soil-Associated Devosia species: D. insulae, D. limi, and D. soli.</title>
        <authorList>
            <person name="Hassan Y.I."/>
            <person name="Lepp D."/>
            <person name="Zhou T."/>
        </authorList>
    </citation>
    <scope>NUCLEOTIDE SEQUENCE [LARGE SCALE GENOMIC DNA]</scope>
    <source>
        <strain evidence="2 3">DS-56</strain>
    </source>
</reference>
<evidence type="ECO:0000256" key="1">
    <source>
        <dbReference type="SAM" id="Phobius"/>
    </source>
</evidence>
<evidence type="ECO:0000313" key="2">
    <source>
        <dbReference type="EMBL" id="OEO28440.1"/>
    </source>
</evidence>
<feature type="transmembrane region" description="Helical" evidence="1">
    <location>
        <begin position="18"/>
        <end position="35"/>
    </location>
</feature>
<accession>A0A1E5XIL9</accession>
<gene>
    <name evidence="2" type="ORF">VW23_004795</name>
</gene>
<evidence type="ECO:0000313" key="3">
    <source>
        <dbReference type="Proteomes" id="UP000095463"/>
    </source>
</evidence>
<keyword evidence="1" id="KW-1133">Transmembrane helix</keyword>
<comment type="caution">
    <text evidence="2">The sequence shown here is derived from an EMBL/GenBank/DDBJ whole genome shotgun (WGS) entry which is preliminary data.</text>
</comment>
<proteinExistence type="predicted"/>
<name>A0A1E5XIL9_9HYPH</name>
<keyword evidence="3" id="KW-1185">Reference proteome</keyword>
<feature type="transmembrane region" description="Helical" evidence="1">
    <location>
        <begin position="215"/>
        <end position="234"/>
    </location>
</feature>
<organism evidence="2 3">
    <name type="scientific">Devosia insulae DS-56</name>
    <dbReference type="NCBI Taxonomy" id="1116389"/>
    <lineage>
        <taxon>Bacteria</taxon>
        <taxon>Pseudomonadati</taxon>
        <taxon>Pseudomonadota</taxon>
        <taxon>Alphaproteobacteria</taxon>
        <taxon>Hyphomicrobiales</taxon>
        <taxon>Devosiaceae</taxon>
        <taxon>Devosia</taxon>
    </lineage>
</organism>
<sequence>MQQEAGIRLQPPELGWRHVLPVTLAVFAIYAASTWMRTLPVISQDELGFIAQSQLLAGVPAVNMGSAPYYHFGYSLLLTPVWWVTRDPLLAYKGFMLINAALAALLVPLLVGIAAALGYRRNLAMVAAAAVVALWPSYFFVAHYAWSEALFRLVFATHVWALLRLVQRPRIGWATLFATSAAALYAVHPKALLILLLAPVALVVLRVMRALDTRALLVAVLAFVLAAAGALLAMDALRGALWHAGGHSTATALLARLLNPEALLTGLAVMLGQVWYQLAASLGLAALGIWFVLRVATGGSAPALRLATGYVLAAVLVVGLASVAQMLDPQRVDHVAYGRYVDGASLVLIWLGLCWLTFGERGEGQRIAGWIAVGTILAAGVVLTMLPIVAGLEPAHPNNVAGIGWIFRIGSTPLQFFGVNSLFVAVATGLLLVLNRAGQIALAAVFAIGSGAIISAFTAHQAQEQLAFLSADAAVIRSEAPVSLYWTDAVRDHNLWSYHLQYTLATSFLDADGPLPAGAGLISHEPAAEGLACAARLPSGLFLLTNPTDAEPRC</sequence>
<feature type="transmembrane region" description="Helical" evidence="1">
    <location>
        <begin position="192"/>
        <end position="208"/>
    </location>
</feature>
<feature type="transmembrane region" description="Helical" evidence="1">
    <location>
        <begin position="440"/>
        <end position="459"/>
    </location>
</feature>